<sequence length="586" mass="65444">MRLRDGGLYAIPVRVDWNSKTSKKESKFPCTWGQIIDPKSWYESINTALLQRADANGVAILTGPSGLFAIDVDVDANFNPKKLPGIDLWNRLINIHGEPDTLRARTASGGLHYLFRSNSPGLSSQKNFATVKDGKYTYGIDARCWGGCIFAEPTSYVKEGQVVAYEWLNGPPSYEACKEIPGWLIDLMGNLLDWYEMQRKRRLGSLYGRHPDLQGFVVDGKLKPLDSSMANPKLIRTIKLATESCMKELDECMPSFGRVNVQDAADVRETSEELFVIMNGLSGANGKGVLKKAIDRAFGNYAGIGNKALFVKPTFKVNASAASTALMHIRPLRFAFTDELEKTDHLNDPFIKESTDGGHIEARELFCKTQSYVSQYKLCLFTNYRPGFPSDDAALIRRMVLITFEFTYKDAHELDIGNSKHKLMDTTLKPYFDSDEGAADTLDFCVEGATMFYAKKREAPTSKALSSIPEVFSAAAREYMNENDKLQMFIDQECTVGANYSIAKDDFVDRFANFLYARGYDASLAGEGLNRAMRMKGFSSTPSDGRKNRMIQRLNNRGRMSCFFGIRLLTEDELKAVSTEVGASEA</sequence>
<gene>
    <name evidence="3" type="ORF">KFL_013760010</name>
</gene>
<keyword evidence="4" id="KW-1185">Reference proteome</keyword>
<feature type="domain" description="DNA primase/polymerase bifunctional N-terminal" evidence="2">
    <location>
        <begin position="1"/>
        <end position="184"/>
    </location>
</feature>
<dbReference type="CDD" id="cd04859">
    <property type="entry name" value="Prim_Pol"/>
    <property type="match status" value="1"/>
</dbReference>
<organism evidence="3 4">
    <name type="scientific">Klebsormidium nitens</name>
    <name type="common">Green alga</name>
    <name type="synonym">Ulothrix nitens</name>
    <dbReference type="NCBI Taxonomy" id="105231"/>
    <lineage>
        <taxon>Eukaryota</taxon>
        <taxon>Viridiplantae</taxon>
        <taxon>Streptophyta</taxon>
        <taxon>Klebsormidiophyceae</taxon>
        <taxon>Klebsormidiales</taxon>
        <taxon>Klebsormidiaceae</taxon>
        <taxon>Klebsormidium</taxon>
    </lineage>
</organism>
<dbReference type="InterPro" id="IPR051620">
    <property type="entry name" value="ORF904-like_C"/>
</dbReference>
<dbReference type="Proteomes" id="UP000054558">
    <property type="component" value="Unassembled WGS sequence"/>
</dbReference>
<dbReference type="PANTHER" id="PTHR35372">
    <property type="entry name" value="ATP BINDING PROTEIN-RELATED"/>
    <property type="match status" value="1"/>
</dbReference>
<dbReference type="EMBL" id="DF238325">
    <property type="protein sequence ID" value="GAQ93229.1"/>
    <property type="molecule type" value="Genomic_DNA"/>
</dbReference>
<dbReference type="InterPro" id="IPR015330">
    <property type="entry name" value="DNA_primase/pol_bifunc_N"/>
</dbReference>
<dbReference type="SMART" id="SM00943">
    <property type="entry name" value="Prim-Pol"/>
    <property type="match status" value="1"/>
</dbReference>
<keyword evidence="1" id="KW-0378">Hydrolase</keyword>
<evidence type="ECO:0000256" key="1">
    <source>
        <dbReference type="ARBA" id="ARBA00022801"/>
    </source>
</evidence>
<dbReference type="Pfam" id="PF09250">
    <property type="entry name" value="Prim-Pol"/>
    <property type="match status" value="1"/>
</dbReference>
<dbReference type="PANTHER" id="PTHR35372:SF2">
    <property type="entry name" value="SF3 HELICASE DOMAIN-CONTAINING PROTEIN"/>
    <property type="match status" value="1"/>
</dbReference>
<evidence type="ECO:0000313" key="3">
    <source>
        <dbReference type="EMBL" id="GAQ93229.1"/>
    </source>
</evidence>
<reference evidence="3 4" key="1">
    <citation type="journal article" date="2014" name="Nat. Commun.">
        <title>Klebsormidium flaccidum genome reveals primary factors for plant terrestrial adaptation.</title>
        <authorList>
            <person name="Hori K."/>
            <person name="Maruyama F."/>
            <person name="Fujisawa T."/>
            <person name="Togashi T."/>
            <person name="Yamamoto N."/>
            <person name="Seo M."/>
            <person name="Sato S."/>
            <person name="Yamada T."/>
            <person name="Mori H."/>
            <person name="Tajima N."/>
            <person name="Moriyama T."/>
            <person name="Ikeuchi M."/>
            <person name="Watanabe M."/>
            <person name="Wada H."/>
            <person name="Kobayashi K."/>
            <person name="Saito M."/>
            <person name="Masuda T."/>
            <person name="Sasaki-Sekimoto Y."/>
            <person name="Mashiguchi K."/>
            <person name="Awai K."/>
            <person name="Shimojima M."/>
            <person name="Masuda S."/>
            <person name="Iwai M."/>
            <person name="Nobusawa T."/>
            <person name="Narise T."/>
            <person name="Kondo S."/>
            <person name="Saito H."/>
            <person name="Sato R."/>
            <person name="Murakawa M."/>
            <person name="Ihara Y."/>
            <person name="Oshima-Yamada Y."/>
            <person name="Ohtaka K."/>
            <person name="Satoh M."/>
            <person name="Sonobe K."/>
            <person name="Ishii M."/>
            <person name="Ohtani R."/>
            <person name="Kanamori-Sato M."/>
            <person name="Honoki R."/>
            <person name="Miyazaki D."/>
            <person name="Mochizuki H."/>
            <person name="Umetsu J."/>
            <person name="Higashi K."/>
            <person name="Shibata D."/>
            <person name="Kamiya Y."/>
            <person name="Sato N."/>
            <person name="Nakamura Y."/>
            <person name="Tabata S."/>
            <person name="Ida S."/>
            <person name="Kurokawa K."/>
            <person name="Ohta H."/>
        </authorList>
    </citation>
    <scope>NUCLEOTIDE SEQUENCE [LARGE SCALE GENOMIC DNA]</scope>
    <source>
        <strain evidence="3 4">NIES-2285</strain>
    </source>
</reference>
<evidence type="ECO:0000313" key="4">
    <source>
        <dbReference type="Proteomes" id="UP000054558"/>
    </source>
</evidence>
<proteinExistence type="predicted"/>
<evidence type="ECO:0000259" key="2">
    <source>
        <dbReference type="SMART" id="SM00943"/>
    </source>
</evidence>
<dbReference type="AlphaFoldDB" id="A0A1Y1IUE9"/>
<accession>A0A1Y1IUE9</accession>
<dbReference type="OrthoDB" id="2375545at2759"/>
<dbReference type="SUPFAM" id="SSF56747">
    <property type="entry name" value="Prim-pol domain"/>
    <property type="match status" value="1"/>
</dbReference>
<protein>
    <recommendedName>
        <fullName evidence="2">DNA primase/polymerase bifunctional N-terminal domain-containing protein</fullName>
    </recommendedName>
</protein>
<dbReference type="GO" id="GO:0016787">
    <property type="term" value="F:hydrolase activity"/>
    <property type="evidence" value="ECO:0007669"/>
    <property type="project" value="UniProtKB-KW"/>
</dbReference>
<name>A0A1Y1IUE9_KLENI</name>